<sequence>MTSPAVLNSDGEVPASSGLLAAAEEAPVRADTHKLSVGAQANEENKAILVNHDKLVQLSTHNEHDMAADGSSTDRLANDVAGFHFSNGAGTESTVVEDPSPCTERSPAKNRSGTLGTHASSPQTPSDISNSALSQRKEVTPSQTMPTSISITRHISHVEGNEPDIEPTSKSVASTEPVGIYYPPRRPNIFRARAKHLRFPKCDRNPVASHVVNKSDDAMKDDDDSSIEGLEEFESESKRNMERKTKRFMSVVQQCAWRSRVEDLGTVQEIEETRFNQDDFSMFRALQHHRALARANEQQEATIETPIHHPYQQTEAQPFRRATLRDCFPQANKPADSYKQVAINIPITNNTLDKEIMKTNNKNTSSIVETSNLGQNDRVDPLTSSMSQLKISPTPTRPSDGYRTSWLTASPFSPATPKQSIWTTDARVALPTYTTTTAHNNQDNLVESPNRSERHIKQHVTLANSQGHDRATVKRTIVSSIHSKTDNESASKPRLSRREQRKLESRKWASNALIDGKGRLDTKMNKLGKMRKRLRHRCTWVKKPFSLREFVHRAEQPIPSLVLTDPEGGRYFLEDPKKYKN</sequence>
<evidence type="ECO:0000313" key="2">
    <source>
        <dbReference type="EMBL" id="EGO51859.1"/>
    </source>
</evidence>
<dbReference type="RefSeq" id="XP_009855503.1">
    <property type="nucleotide sequence ID" value="XM_009857201.1"/>
</dbReference>
<evidence type="ECO:0000256" key="1">
    <source>
        <dbReference type="SAM" id="MobiDB-lite"/>
    </source>
</evidence>
<accession>F8N4B6</accession>
<feature type="compositionally biased region" description="Low complexity" evidence="1">
    <location>
        <begin position="14"/>
        <end position="25"/>
    </location>
</feature>
<dbReference type="GeneID" id="20826250"/>
<feature type="compositionally biased region" description="Basic and acidic residues" evidence="1">
    <location>
        <begin position="483"/>
        <end position="504"/>
    </location>
</feature>
<dbReference type="Proteomes" id="UP000008065">
    <property type="component" value="Unassembled WGS sequence"/>
</dbReference>
<protein>
    <submittedName>
        <fullName evidence="2">Uncharacterized protein</fullName>
    </submittedName>
</protein>
<feature type="region of interest" description="Disordered" evidence="1">
    <location>
        <begin position="1"/>
        <end position="29"/>
    </location>
</feature>
<feature type="compositionally biased region" description="Polar residues" evidence="1">
    <location>
        <begin position="109"/>
        <end position="146"/>
    </location>
</feature>
<dbReference type="VEuPathDB" id="FungiDB:NEUTE1DRAFT_141775"/>
<keyword evidence="3" id="KW-1185">Reference proteome</keyword>
<evidence type="ECO:0000313" key="3">
    <source>
        <dbReference type="Proteomes" id="UP000008065"/>
    </source>
</evidence>
<dbReference type="AlphaFoldDB" id="F8N4B6"/>
<dbReference type="OrthoDB" id="4588349at2759"/>
<gene>
    <name evidence="2" type="ORF">NEUTE1DRAFT_141775</name>
</gene>
<dbReference type="KEGG" id="nte:NEUTE1DRAFT141775"/>
<dbReference type="HOGENOM" id="CLU_469359_0_0_1"/>
<feature type="region of interest" description="Disordered" evidence="1">
    <location>
        <begin position="160"/>
        <end position="179"/>
    </location>
</feature>
<feature type="compositionally biased region" description="Polar residues" evidence="1">
    <location>
        <begin position="405"/>
        <end position="418"/>
    </location>
</feature>
<feature type="region of interest" description="Disordered" evidence="1">
    <location>
        <begin position="84"/>
        <end position="146"/>
    </location>
</feature>
<proteinExistence type="predicted"/>
<dbReference type="EMBL" id="GL891382">
    <property type="protein sequence ID" value="EGO51859.1"/>
    <property type="molecule type" value="Genomic_DNA"/>
</dbReference>
<name>F8N4B6_NEUT8</name>
<reference evidence="3" key="1">
    <citation type="journal article" date="2011" name="Genetics">
        <title>Massive changes in genome architecture accompany the transition to self-fertility in the filamentous fungus Neurospora tetrasperma.</title>
        <authorList>
            <person name="Ellison C.E."/>
            <person name="Stajich J.E."/>
            <person name="Jacobson D.J."/>
            <person name="Natvig D.O."/>
            <person name="Lapidus A."/>
            <person name="Foster B."/>
            <person name="Aerts A."/>
            <person name="Riley R."/>
            <person name="Lindquist E.A."/>
            <person name="Grigoriev I.V."/>
            <person name="Taylor J.W."/>
        </authorList>
    </citation>
    <scope>NUCLEOTIDE SEQUENCE [LARGE SCALE GENOMIC DNA]</scope>
    <source>
        <strain evidence="3">FGSC 2508 / P0657</strain>
    </source>
</reference>
<organism evidence="2 3">
    <name type="scientific">Neurospora tetrasperma (strain FGSC 2508 / ATCC MYA-4615 / P0657)</name>
    <dbReference type="NCBI Taxonomy" id="510951"/>
    <lineage>
        <taxon>Eukaryota</taxon>
        <taxon>Fungi</taxon>
        <taxon>Dikarya</taxon>
        <taxon>Ascomycota</taxon>
        <taxon>Pezizomycotina</taxon>
        <taxon>Sordariomycetes</taxon>
        <taxon>Sordariomycetidae</taxon>
        <taxon>Sordariales</taxon>
        <taxon>Sordariaceae</taxon>
        <taxon>Neurospora</taxon>
    </lineage>
</organism>
<feature type="region of interest" description="Disordered" evidence="1">
    <location>
        <begin position="387"/>
        <end position="418"/>
    </location>
</feature>
<feature type="region of interest" description="Disordered" evidence="1">
    <location>
        <begin position="479"/>
        <end position="504"/>
    </location>
</feature>